<gene>
    <name evidence="1" type="ORF">HMPREF3213_03021</name>
</gene>
<dbReference type="Proteomes" id="UP000070376">
    <property type="component" value="Unassembled WGS sequence"/>
</dbReference>
<accession>A0A133KFN7</accession>
<name>A0A133KFN7_HEYCO</name>
<evidence type="ECO:0000313" key="2">
    <source>
        <dbReference type="Proteomes" id="UP000070376"/>
    </source>
</evidence>
<dbReference type="AlphaFoldDB" id="A0A133KFN7"/>
<dbReference type="EMBL" id="LRPN01000144">
    <property type="protein sequence ID" value="KWZ78371.1"/>
    <property type="molecule type" value="Genomic_DNA"/>
</dbReference>
<comment type="caution">
    <text evidence="1">The sequence shown here is derived from an EMBL/GenBank/DDBJ whole genome shotgun (WGS) entry which is preliminary data.</text>
</comment>
<evidence type="ECO:0000313" key="1">
    <source>
        <dbReference type="EMBL" id="KWZ78371.1"/>
    </source>
</evidence>
<proteinExistence type="predicted"/>
<reference evidence="2" key="1">
    <citation type="submission" date="2016-01" db="EMBL/GenBank/DDBJ databases">
        <authorList>
            <person name="Mitreva M."/>
            <person name="Pepin K.H."/>
            <person name="Mihindukulasuriya K.A."/>
            <person name="Fulton R."/>
            <person name="Fronick C."/>
            <person name="O'Laughlin M."/>
            <person name="Miner T."/>
            <person name="Herter B."/>
            <person name="Rosa B.A."/>
            <person name="Cordes M."/>
            <person name="Tomlinson C."/>
            <person name="Wollam A."/>
            <person name="Palsikar V.B."/>
            <person name="Mardis E.R."/>
            <person name="Wilson R.K."/>
        </authorList>
    </citation>
    <scope>NUCLEOTIDE SEQUENCE [LARGE SCALE GENOMIC DNA]</scope>
    <source>
        <strain evidence="2">GED7749B</strain>
    </source>
</reference>
<organism evidence="1 2">
    <name type="scientific">Heyndrickxia coagulans</name>
    <name type="common">Weizmannia coagulans</name>
    <dbReference type="NCBI Taxonomy" id="1398"/>
    <lineage>
        <taxon>Bacteria</taxon>
        <taxon>Bacillati</taxon>
        <taxon>Bacillota</taxon>
        <taxon>Bacilli</taxon>
        <taxon>Bacillales</taxon>
        <taxon>Bacillaceae</taxon>
        <taxon>Heyndrickxia</taxon>
    </lineage>
</organism>
<protein>
    <submittedName>
        <fullName evidence="1">Uncharacterized protein</fullName>
    </submittedName>
</protein>
<sequence>MCPAEKHNWSLLCGFPACISSVCLPKVSLQYVGAVKRDSNFLLPYKNYSKISWHIRTKMNRKKAFIRNFFKRKIRPGTST</sequence>